<dbReference type="PIRSF" id="PIRSF017393">
    <property type="entry name" value="MTase_SAV2177"/>
    <property type="match status" value="1"/>
</dbReference>
<keyword evidence="2" id="KW-0808">Transferase</keyword>
<dbReference type="AlphaFoldDB" id="A0A318NWB2"/>
<dbReference type="EMBL" id="PYBV01000036">
    <property type="protein sequence ID" value="PYC66137.1"/>
    <property type="molecule type" value="Genomic_DNA"/>
</dbReference>
<keyword evidence="2" id="KW-0489">Methyltransferase</keyword>
<dbReference type="Gene3D" id="3.40.50.150">
    <property type="entry name" value="Vaccinia Virus protein VP39"/>
    <property type="match status" value="1"/>
</dbReference>
<feature type="region of interest" description="Disordered" evidence="1">
    <location>
        <begin position="277"/>
        <end position="300"/>
    </location>
</feature>
<dbReference type="Proteomes" id="UP000248333">
    <property type="component" value="Unassembled WGS sequence"/>
</dbReference>
<name>A0A318NWB2_9ACTN</name>
<dbReference type="InterPro" id="IPR029063">
    <property type="entry name" value="SAM-dependent_MTases_sf"/>
</dbReference>
<dbReference type="GO" id="GO:0032259">
    <property type="term" value="P:methylation"/>
    <property type="evidence" value="ECO:0007669"/>
    <property type="project" value="UniProtKB-KW"/>
</dbReference>
<keyword evidence="3" id="KW-1185">Reference proteome</keyword>
<sequence length="300" mass="33158">MIANSWCGATTSAFFPYDRWRSTWGGHLTTPSPSDRIDTSVVHPARRYNYWLGGKDNFAVDRESGDQIAAVYPGVRTLARENRAFLGRAVRFLAEEAGVRQFLDIGTGIPSADNTHEVAQSVAADSRVVYVDNDPMVLVHARALLTSDPAGATAYLDADLRDPERILADPQLHTTLDLSRPVALVLVAVTHFLTDDDRPHEHVARLLDALPSGSWLALTHFTTDYIPTEIVERMEAEFASGRMKQDAVPRDRAEFARFFTGLELAEPGIVPVTEWRPQVPPEQRPSLADASIYGAVARKP</sequence>
<dbReference type="InterPro" id="IPR006764">
    <property type="entry name" value="SAM_dep_MeTrfase_SAV2177_type"/>
</dbReference>
<gene>
    <name evidence="2" type="ORF">C7C45_25740</name>
</gene>
<evidence type="ECO:0000256" key="1">
    <source>
        <dbReference type="SAM" id="MobiDB-lite"/>
    </source>
</evidence>
<dbReference type="Pfam" id="PF04672">
    <property type="entry name" value="Methyltransf_19"/>
    <property type="match status" value="1"/>
</dbReference>
<proteinExistence type="predicted"/>
<organism evidence="2 3">
    <name type="scientific">Micromonospora arborensis</name>
    <dbReference type="NCBI Taxonomy" id="2116518"/>
    <lineage>
        <taxon>Bacteria</taxon>
        <taxon>Bacillati</taxon>
        <taxon>Actinomycetota</taxon>
        <taxon>Actinomycetes</taxon>
        <taxon>Micromonosporales</taxon>
        <taxon>Micromonosporaceae</taxon>
        <taxon>Micromonospora</taxon>
    </lineage>
</organism>
<evidence type="ECO:0000313" key="3">
    <source>
        <dbReference type="Proteomes" id="UP000248333"/>
    </source>
</evidence>
<comment type="caution">
    <text evidence="2">The sequence shown here is derived from an EMBL/GenBank/DDBJ whole genome shotgun (WGS) entry which is preliminary data.</text>
</comment>
<protein>
    <submittedName>
        <fullName evidence="2">Methyltransferase</fullName>
    </submittedName>
</protein>
<dbReference type="SUPFAM" id="SSF53335">
    <property type="entry name" value="S-adenosyl-L-methionine-dependent methyltransferases"/>
    <property type="match status" value="1"/>
</dbReference>
<evidence type="ECO:0000313" key="2">
    <source>
        <dbReference type="EMBL" id="PYC66137.1"/>
    </source>
</evidence>
<dbReference type="OrthoDB" id="4073278at2"/>
<dbReference type="GO" id="GO:0008168">
    <property type="term" value="F:methyltransferase activity"/>
    <property type="evidence" value="ECO:0007669"/>
    <property type="project" value="UniProtKB-KW"/>
</dbReference>
<reference evidence="2 3" key="1">
    <citation type="submission" date="2018-03" db="EMBL/GenBank/DDBJ databases">
        <title>Bioinformatic expansion and discovery of thiopeptide antibiotics.</title>
        <authorList>
            <person name="Schwalen C.J."/>
            <person name="Hudson G.A."/>
            <person name="Mitchell D.A."/>
        </authorList>
    </citation>
    <scope>NUCLEOTIDE SEQUENCE [LARGE SCALE GENOMIC DNA]</scope>
    <source>
        <strain evidence="2 3">NRRL 8041</strain>
    </source>
</reference>
<accession>A0A318NWB2</accession>